<evidence type="ECO:0000256" key="2">
    <source>
        <dbReference type="ARBA" id="ARBA00005745"/>
    </source>
</evidence>
<dbReference type="InterPro" id="IPR003004">
    <property type="entry name" value="GspF/PilC"/>
</dbReference>
<keyword evidence="4" id="KW-0997">Cell inner membrane</keyword>
<gene>
    <name evidence="10" type="primary">outF</name>
    <name evidence="10" type="ORF">ERS008555_03456</name>
</gene>
<dbReference type="Proteomes" id="UP000042054">
    <property type="component" value="Unassembled WGS sequence"/>
</dbReference>
<keyword evidence="6 8" id="KW-1133">Transmembrane helix</keyword>
<dbReference type="FunFam" id="1.20.81.30:FF:000001">
    <property type="entry name" value="Type II secretion system protein F"/>
    <property type="match status" value="1"/>
</dbReference>
<evidence type="ECO:0000256" key="1">
    <source>
        <dbReference type="ARBA" id="ARBA00004429"/>
    </source>
</evidence>
<organism evidence="10 11">
    <name type="scientific">Yersinia rohdei</name>
    <dbReference type="NCBI Taxonomy" id="29485"/>
    <lineage>
        <taxon>Bacteria</taxon>
        <taxon>Pseudomonadati</taxon>
        <taxon>Pseudomonadota</taxon>
        <taxon>Gammaproteobacteria</taxon>
        <taxon>Enterobacterales</taxon>
        <taxon>Yersiniaceae</taxon>
        <taxon>Yersinia</taxon>
    </lineage>
</organism>
<keyword evidence="7 8" id="KW-0472">Membrane</keyword>
<dbReference type="AlphaFoldDB" id="A0A0U1HWU1"/>
<dbReference type="EMBL" id="CTKE01000021">
    <property type="protein sequence ID" value="CQI95723.1"/>
    <property type="molecule type" value="Genomic_DNA"/>
</dbReference>
<evidence type="ECO:0000313" key="11">
    <source>
        <dbReference type="Proteomes" id="UP000042054"/>
    </source>
</evidence>
<feature type="transmembrane region" description="Helical" evidence="8">
    <location>
        <begin position="168"/>
        <end position="190"/>
    </location>
</feature>
<dbReference type="RefSeq" id="WP_050535328.1">
    <property type="nucleotide sequence ID" value="NZ_CTKE01000021.1"/>
</dbReference>
<evidence type="ECO:0000259" key="9">
    <source>
        <dbReference type="Pfam" id="PF00482"/>
    </source>
</evidence>
<dbReference type="InterPro" id="IPR018076">
    <property type="entry name" value="T2SS_GspF_dom"/>
</dbReference>
<evidence type="ECO:0000256" key="8">
    <source>
        <dbReference type="SAM" id="Phobius"/>
    </source>
</evidence>
<evidence type="ECO:0000256" key="6">
    <source>
        <dbReference type="ARBA" id="ARBA00022989"/>
    </source>
</evidence>
<evidence type="ECO:0000313" key="10">
    <source>
        <dbReference type="EMBL" id="CQI95723.1"/>
    </source>
</evidence>
<evidence type="ECO:0000256" key="7">
    <source>
        <dbReference type="ARBA" id="ARBA00023136"/>
    </source>
</evidence>
<dbReference type="PRINTS" id="PR00812">
    <property type="entry name" value="BCTERIALGSPF"/>
</dbReference>
<dbReference type="Pfam" id="PF00482">
    <property type="entry name" value="T2SSF"/>
    <property type="match status" value="2"/>
</dbReference>
<evidence type="ECO:0000256" key="3">
    <source>
        <dbReference type="ARBA" id="ARBA00022475"/>
    </source>
</evidence>
<feature type="domain" description="Type II secretion system protein GspF" evidence="9">
    <location>
        <begin position="271"/>
        <end position="391"/>
    </location>
</feature>
<comment type="similarity">
    <text evidence="2">Belongs to the GSP F family.</text>
</comment>
<dbReference type="PANTHER" id="PTHR30012:SF0">
    <property type="entry name" value="TYPE II SECRETION SYSTEM PROTEIN F-RELATED"/>
    <property type="match status" value="1"/>
</dbReference>
<evidence type="ECO:0000256" key="4">
    <source>
        <dbReference type="ARBA" id="ARBA00022519"/>
    </source>
</evidence>
<feature type="domain" description="Type II secretion system protein GspF" evidence="9">
    <location>
        <begin position="69"/>
        <end position="191"/>
    </location>
</feature>
<proteinExistence type="inferred from homology"/>
<dbReference type="GO" id="GO:0005886">
    <property type="term" value="C:plasma membrane"/>
    <property type="evidence" value="ECO:0007669"/>
    <property type="project" value="UniProtKB-SubCell"/>
</dbReference>
<dbReference type="STRING" id="29485.CH64_1733"/>
<keyword evidence="3" id="KW-1003">Cell membrane</keyword>
<dbReference type="PANTHER" id="PTHR30012">
    <property type="entry name" value="GENERAL SECRETION PATHWAY PROTEIN"/>
    <property type="match status" value="1"/>
</dbReference>
<sequence>MPVYKYTFLNPKGQKIKGTVEADNILAARHILYQKDLFLLDVTVKRINKISIISKFSTGIKKLELVLITRQMSILVNAAIPLDEVLEIVEKQHIKGNIHNIIHEIRSKVIEGYSLSDSLSLFPAVFNELYRSMIAAGEVSGHLDLVLSKLAEHIEKTYMIRNKIIQTLIYPCFLVFVSISVIIILLSFVIPNIIEQFSFHEKALPLSTRTLMTVSYWLKDNLLLILITLIMLFIVANLMSKIKMIKIFIERNYLKIPVLGQVITKINISRYLRMMAILNSNGVEIIQSMKVSSTVLTNGYIKKQLTDSIRLVSEGGSFSSSLSDSRVFSPMILHMISSGERSGQLDVFLEKITDIQEQELIGYMDIFITLLEPVIMIFMAGFVFFIVLSTFQPILEMNNLIL</sequence>
<accession>A0A0U1HWU1</accession>
<name>A0A0U1HWU1_YERRO</name>
<evidence type="ECO:0000256" key="5">
    <source>
        <dbReference type="ARBA" id="ARBA00022692"/>
    </source>
</evidence>
<reference evidence="10 11" key="1">
    <citation type="submission" date="2015-03" db="EMBL/GenBank/DDBJ databases">
        <authorList>
            <person name="Murphy D."/>
        </authorList>
    </citation>
    <scope>NUCLEOTIDE SEQUENCE [LARGE SCALE GENOMIC DNA]</scope>
    <source>
        <strain evidence="10 11">68/02</strain>
    </source>
</reference>
<comment type="subcellular location">
    <subcellularLocation>
        <location evidence="1">Cell inner membrane</location>
        <topology evidence="1">Multi-pass membrane protein</topology>
    </subcellularLocation>
</comment>
<keyword evidence="5 8" id="KW-0812">Transmembrane</keyword>
<feature type="transmembrane region" description="Helical" evidence="8">
    <location>
        <begin position="222"/>
        <end position="239"/>
    </location>
</feature>
<protein>
    <submittedName>
        <fullName evidence="10">General secretion pathway protein</fullName>
    </submittedName>
</protein>
<feature type="transmembrane region" description="Helical" evidence="8">
    <location>
        <begin position="374"/>
        <end position="395"/>
    </location>
</feature>
<dbReference type="GO" id="GO:0015628">
    <property type="term" value="P:protein secretion by the type II secretion system"/>
    <property type="evidence" value="ECO:0007669"/>
    <property type="project" value="TreeGrafter"/>
</dbReference>
<dbReference type="Gene3D" id="1.20.81.30">
    <property type="entry name" value="Type II secretion system (T2SS), domain F"/>
    <property type="match status" value="2"/>
</dbReference>
<dbReference type="InterPro" id="IPR042094">
    <property type="entry name" value="T2SS_GspF_sf"/>
</dbReference>